<evidence type="ECO:0000313" key="9">
    <source>
        <dbReference type="Proteomes" id="UP001318682"/>
    </source>
</evidence>
<dbReference type="InterPro" id="IPR004447">
    <property type="entry name" value="Peptidase_S41A"/>
</dbReference>
<evidence type="ECO:0000256" key="4">
    <source>
        <dbReference type="ARBA" id="ARBA00022825"/>
    </source>
</evidence>
<reference evidence="8 9" key="1">
    <citation type="submission" date="2015-07" db="EMBL/GenBank/DDBJ databases">
        <authorList>
            <person name="Voget S."/>
            <person name="Dogs M."/>
            <person name="Brinkhoff T.H."/>
            <person name="Daniel R."/>
        </authorList>
    </citation>
    <scope>NUCLEOTIDE SEQUENCE [LARGE SCALE GENOMIC DNA]</scope>
    <source>
        <strain evidence="8 9">B14</strain>
    </source>
</reference>
<dbReference type="Pfam" id="PF17820">
    <property type="entry name" value="PDZ_6"/>
    <property type="match status" value="1"/>
</dbReference>
<dbReference type="PANTHER" id="PTHR32060:SF30">
    <property type="entry name" value="CARBOXY-TERMINAL PROCESSING PROTEASE CTPA"/>
    <property type="match status" value="1"/>
</dbReference>
<feature type="domain" description="PDZ" evidence="7">
    <location>
        <begin position="88"/>
        <end position="156"/>
    </location>
</feature>
<dbReference type="PANTHER" id="PTHR32060">
    <property type="entry name" value="TAIL-SPECIFIC PROTEASE"/>
    <property type="match status" value="1"/>
</dbReference>
<proteinExistence type="inferred from homology"/>
<dbReference type="InterPro" id="IPR001478">
    <property type="entry name" value="PDZ"/>
</dbReference>
<dbReference type="InterPro" id="IPR041489">
    <property type="entry name" value="PDZ_6"/>
</dbReference>
<dbReference type="Gene3D" id="2.30.42.10">
    <property type="match status" value="1"/>
</dbReference>
<dbReference type="InterPro" id="IPR055210">
    <property type="entry name" value="CtpA/B_N"/>
</dbReference>
<evidence type="ECO:0000256" key="2">
    <source>
        <dbReference type="ARBA" id="ARBA00022670"/>
    </source>
</evidence>
<dbReference type="RefSeq" id="WP_187429312.1">
    <property type="nucleotide sequence ID" value="NZ_CP143423.1"/>
</dbReference>
<keyword evidence="3 5" id="KW-0378">Hydrolase</keyword>
<dbReference type="InterPro" id="IPR036034">
    <property type="entry name" value="PDZ_sf"/>
</dbReference>
<dbReference type="SMART" id="SM00228">
    <property type="entry name" value="PDZ"/>
    <property type="match status" value="1"/>
</dbReference>
<dbReference type="InterPro" id="IPR005151">
    <property type="entry name" value="Tail-specific_protease"/>
</dbReference>
<dbReference type="SMART" id="SM00245">
    <property type="entry name" value="TSPc"/>
    <property type="match status" value="1"/>
</dbReference>
<dbReference type="InterPro" id="IPR029045">
    <property type="entry name" value="ClpP/crotonase-like_dom_sf"/>
</dbReference>
<feature type="region of interest" description="Disordered" evidence="6">
    <location>
        <begin position="366"/>
        <end position="387"/>
    </location>
</feature>
<dbReference type="Gene3D" id="3.90.226.10">
    <property type="entry name" value="2-enoyl-CoA Hydratase, Chain A, domain 1"/>
    <property type="match status" value="1"/>
</dbReference>
<evidence type="ECO:0000256" key="1">
    <source>
        <dbReference type="ARBA" id="ARBA00009179"/>
    </source>
</evidence>
<evidence type="ECO:0000259" key="7">
    <source>
        <dbReference type="PROSITE" id="PS50106"/>
    </source>
</evidence>
<evidence type="ECO:0000256" key="6">
    <source>
        <dbReference type="SAM" id="MobiDB-lite"/>
    </source>
</evidence>
<evidence type="ECO:0000313" key="8">
    <source>
        <dbReference type="EMBL" id="WVX50894.1"/>
    </source>
</evidence>
<dbReference type="SUPFAM" id="SSF52096">
    <property type="entry name" value="ClpP/crotonase"/>
    <property type="match status" value="1"/>
</dbReference>
<dbReference type="SUPFAM" id="SSF50156">
    <property type="entry name" value="PDZ domain-like"/>
    <property type="match status" value="1"/>
</dbReference>
<protein>
    <recommendedName>
        <fullName evidence="7">PDZ domain-containing protein</fullName>
    </recommendedName>
</protein>
<dbReference type="PROSITE" id="PS50106">
    <property type="entry name" value="PDZ"/>
    <property type="match status" value="1"/>
</dbReference>
<evidence type="ECO:0000256" key="5">
    <source>
        <dbReference type="RuleBase" id="RU004404"/>
    </source>
</evidence>
<dbReference type="Pfam" id="PF03572">
    <property type="entry name" value="Peptidase_S41"/>
    <property type="match status" value="1"/>
</dbReference>
<dbReference type="Pfam" id="PF22694">
    <property type="entry name" value="CtpB_N-like"/>
    <property type="match status" value="1"/>
</dbReference>
<comment type="similarity">
    <text evidence="1 5">Belongs to the peptidase S41A family.</text>
</comment>
<dbReference type="CDD" id="cd06782">
    <property type="entry name" value="cpPDZ_CPP-like"/>
    <property type="match status" value="1"/>
</dbReference>
<keyword evidence="4 5" id="KW-0720">Serine protease</keyword>
<dbReference type="CDD" id="cd07560">
    <property type="entry name" value="Peptidase_S41_CPP"/>
    <property type="match status" value="1"/>
</dbReference>
<reference evidence="9" key="2">
    <citation type="submission" date="2024-01" db="EMBL/GenBank/DDBJ databases">
        <title>Roseobacter fucihabitans sp. nov., isolated from the brown alga Fucus spiralis.</title>
        <authorList>
            <person name="Hahnke S."/>
            <person name="Berger M."/>
            <person name="Schlingloff A."/>
            <person name="Athale I."/>
            <person name="Neumann-Schaal M."/>
            <person name="Adenaya A."/>
            <person name="Poehlein A."/>
            <person name="Daniel R."/>
            <person name="Pertersen J."/>
            <person name="Brinkhoff T."/>
        </authorList>
    </citation>
    <scope>NUCLEOTIDE SEQUENCE [LARGE SCALE GENOMIC DNA]</scope>
    <source>
        <strain evidence="9">B14</strain>
    </source>
</reference>
<dbReference type="Gene3D" id="3.30.750.44">
    <property type="match status" value="1"/>
</dbReference>
<evidence type="ECO:0000256" key="3">
    <source>
        <dbReference type="ARBA" id="ARBA00022801"/>
    </source>
</evidence>
<dbReference type="NCBIfam" id="TIGR00225">
    <property type="entry name" value="prc"/>
    <property type="match status" value="1"/>
</dbReference>
<gene>
    <name evidence="8" type="ORF">ROLI_039940</name>
</gene>
<organism evidence="8 9">
    <name type="scientific">Roseobacter fucihabitans</name>
    <dbReference type="NCBI Taxonomy" id="1537242"/>
    <lineage>
        <taxon>Bacteria</taxon>
        <taxon>Pseudomonadati</taxon>
        <taxon>Pseudomonadota</taxon>
        <taxon>Alphaproteobacteria</taxon>
        <taxon>Rhodobacterales</taxon>
        <taxon>Roseobacteraceae</taxon>
        <taxon>Roseobacter</taxon>
    </lineage>
</organism>
<name>A0ABZ2BXT4_9RHOB</name>
<keyword evidence="9" id="KW-1185">Reference proteome</keyword>
<dbReference type="Proteomes" id="UP001318682">
    <property type="component" value="Chromosome"/>
</dbReference>
<keyword evidence="2 5" id="KW-0645">Protease</keyword>
<accession>A0ABZ2BXT4</accession>
<sequence>MKKFAMAAAGGIVAGVIATTQIAGPLLAQESAKSSNVYEQLDLFGDIFERIRAQYVEEVEAGELIEAAIDGMLTSLDPHSSYLSPDDAAQMRVQTRGEFGGLGIEVTQEEGFVKVVSPIDGTPADEAGVEAGDFITHVDGDSVLGLTLDEAVDMMRGPVGSEILITVVREGEAEPFDVSIIRDTIKLTAVRTRTEGDTVVLRITTFNDQTYTNLESGLKEQIETAGGMDQVNGIVVDLRNNPGGLLTQAIRVSDAFLEKGEIVSTRGRNIQDGERFNATAGDLAKGKPIVVLINGGSASASEIVAGALQDHRRAIVVGTKSFGKGSVQTVMPLRGEGAMRLTTARYYTPSGRSIQSLGVSPDIVVEQPRRKPETSEEEEESNARPLRSEADLRGSLNNDSLTDDEIKQIEADRAKADAAAALREEDYQLAYAIDILKGLSALVPVE</sequence>
<dbReference type="EMBL" id="CP143423">
    <property type="protein sequence ID" value="WVX50894.1"/>
    <property type="molecule type" value="Genomic_DNA"/>
</dbReference>